<reference evidence="1" key="1">
    <citation type="submission" date="2014-11" db="EMBL/GenBank/DDBJ databases">
        <authorList>
            <person name="Amaro Gonzalez C."/>
        </authorList>
    </citation>
    <scope>NUCLEOTIDE SEQUENCE</scope>
</reference>
<protein>
    <submittedName>
        <fullName evidence="1">Uncharacterized protein</fullName>
    </submittedName>
</protein>
<sequence length="19" mass="2124">MTSLLLISLSLSLSYLKKI</sequence>
<proteinExistence type="predicted"/>
<dbReference type="EMBL" id="GBXM01036988">
    <property type="protein sequence ID" value="JAH71589.1"/>
    <property type="molecule type" value="Transcribed_RNA"/>
</dbReference>
<dbReference type="AlphaFoldDB" id="A0A0E9V0D0"/>
<evidence type="ECO:0000313" key="1">
    <source>
        <dbReference type="EMBL" id="JAH71589.1"/>
    </source>
</evidence>
<name>A0A0E9V0D0_ANGAN</name>
<accession>A0A0E9V0D0</accession>
<reference evidence="1" key="2">
    <citation type="journal article" date="2015" name="Fish Shellfish Immunol.">
        <title>Early steps in the European eel (Anguilla anguilla)-Vibrio vulnificus interaction in the gills: Role of the RtxA13 toxin.</title>
        <authorList>
            <person name="Callol A."/>
            <person name="Pajuelo D."/>
            <person name="Ebbesson L."/>
            <person name="Teles M."/>
            <person name="MacKenzie S."/>
            <person name="Amaro C."/>
        </authorList>
    </citation>
    <scope>NUCLEOTIDE SEQUENCE</scope>
</reference>
<organism evidence="1">
    <name type="scientific">Anguilla anguilla</name>
    <name type="common">European freshwater eel</name>
    <name type="synonym">Muraena anguilla</name>
    <dbReference type="NCBI Taxonomy" id="7936"/>
    <lineage>
        <taxon>Eukaryota</taxon>
        <taxon>Metazoa</taxon>
        <taxon>Chordata</taxon>
        <taxon>Craniata</taxon>
        <taxon>Vertebrata</taxon>
        <taxon>Euteleostomi</taxon>
        <taxon>Actinopterygii</taxon>
        <taxon>Neopterygii</taxon>
        <taxon>Teleostei</taxon>
        <taxon>Anguilliformes</taxon>
        <taxon>Anguillidae</taxon>
        <taxon>Anguilla</taxon>
    </lineage>
</organism>